<organism evidence="2 3">
    <name type="scientific">Colletotrichum gloeosporioides (strain Cg-14)</name>
    <name type="common">Anthracnose fungus</name>
    <name type="synonym">Glomerella cingulata</name>
    <dbReference type="NCBI Taxonomy" id="1237896"/>
    <lineage>
        <taxon>Eukaryota</taxon>
        <taxon>Fungi</taxon>
        <taxon>Dikarya</taxon>
        <taxon>Ascomycota</taxon>
        <taxon>Pezizomycotina</taxon>
        <taxon>Sordariomycetes</taxon>
        <taxon>Hypocreomycetidae</taxon>
        <taxon>Glomerellales</taxon>
        <taxon>Glomerellaceae</taxon>
        <taxon>Colletotrichum</taxon>
        <taxon>Colletotrichum gloeosporioides species complex</taxon>
    </lineage>
</organism>
<sequence length="340" mass="39190">MATTFHSFLNLPAEIRLTIWEMAIAPMSSTPCACFIRFVYLKKHENPESSSKNDAARPPEDHRTGYLSLDTSQFFHFGLWTASTESRQVICRHVLKYASREELGRHAMLGRMHINGEDIVFDVFNQVITCFRVPQDEHLNVDEALEVITYTSKGTRSKLTQFVAFECDESWEFGRTLGDDPHVLQKMMKMPGSRGACLRTIDKIIRERLHCHIHLFIGNKDACAEPLNEWQLQSLGNWRPRSFHSDGYNFTSPSKFDDFLSLLPHDQIAIWNIATSFIDLLDSKGKDHWDPNGAYEKKLLELYEPNFSNYEEYWACEKAVSPSKLVSEYICERIPTPNVG</sequence>
<protein>
    <recommendedName>
        <fullName evidence="1">2EXR domain-containing protein</fullName>
    </recommendedName>
</protein>
<reference evidence="3" key="1">
    <citation type="journal article" date="2013" name="Mol. Plant Microbe Interact.">
        <title>Global aspects of pacC regulation of pathogenicity genes in Colletotrichum gloeosporioides as revealed by transcriptome analysis.</title>
        <authorList>
            <person name="Alkan N."/>
            <person name="Meng X."/>
            <person name="Friedlander G."/>
            <person name="Reuveni E."/>
            <person name="Sukno S."/>
            <person name="Sherman A."/>
            <person name="Thon M."/>
            <person name="Fluhr R."/>
            <person name="Prusky D."/>
        </authorList>
    </citation>
    <scope>NUCLEOTIDE SEQUENCE [LARGE SCALE GENOMIC DNA]</scope>
    <source>
        <strain evidence="3">Cg-14</strain>
    </source>
</reference>
<dbReference type="InterPro" id="IPR045518">
    <property type="entry name" value="2EXR"/>
</dbReference>
<evidence type="ECO:0000313" key="2">
    <source>
        <dbReference type="EMBL" id="EQB47429.1"/>
    </source>
</evidence>
<dbReference type="Pfam" id="PF20150">
    <property type="entry name" value="2EXR"/>
    <property type="match status" value="1"/>
</dbReference>
<dbReference type="EMBL" id="AMYD01002974">
    <property type="protein sequence ID" value="EQB47429.1"/>
    <property type="molecule type" value="Genomic_DNA"/>
</dbReference>
<comment type="caution">
    <text evidence="2">The sequence shown here is derived from an EMBL/GenBank/DDBJ whole genome shotgun (WGS) entry which is preliminary data.</text>
</comment>
<evidence type="ECO:0000313" key="3">
    <source>
        <dbReference type="Proteomes" id="UP000015530"/>
    </source>
</evidence>
<dbReference type="OrthoDB" id="3596450at2759"/>
<gene>
    <name evidence="2" type="ORF">CGLO_13439</name>
</gene>
<evidence type="ECO:0000259" key="1">
    <source>
        <dbReference type="Pfam" id="PF20150"/>
    </source>
</evidence>
<accession>T0K653</accession>
<dbReference type="HOGENOM" id="CLU_070364_0_0_1"/>
<proteinExistence type="predicted"/>
<dbReference type="Proteomes" id="UP000015530">
    <property type="component" value="Unassembled WGS sequence"/>
</dbReference>
<dbReference type="AlphaFoldDB" id="T0K653"/>
<name>T0K653_COLGC</name>
<feature type="domain" description="2EXR" evidence="1">
    <location>
        <begin position="5"/>
        <end position="97"/>
    </location>
</feature>